<dbReference type="SUPFAM" id="SSF53649">
    <property type="entry name" value="Alkaline phosphatase-like"/>
    <property type="match status" value="1"/>
</dbReference>
<evidence type="ECO:0000256" key="2">
    <source>
        <dbReference type="ARBA" id="ARBA00008779"/>
    </source>
</evidence>
<evidence type="ECO:0000313" key="6">
    <source>
        <dbReference type="Proteomes" id="UP001158576"/>
    </source>
</evidence>
<comment type="similarity">
    <text evidence="2">Belongs to the sulfatase family.</text>
</comment>
<evidence type="ECO:0000256" key="1">
    <source>
        <dbReference type="ARBA" id="ARBA00001913"/>
    </source>
</evidence>
<name>A0ABN7SNS0_OIKDI</name>
<dbReference type="Pfam" id="PF00884">
    <property type="entry name" value="Sulfatase"/>
    <property type="match status" value="1"/>
</dbReference>
<evidence type="ECO:0000259" key="4">
    <source>
        <dbReference type="Pfam" id="PF00884"/>
    </source>
</evidence>
<evidence type="ECO:0000256" key="3">
    <source>
        <dbReference type="ARBA" id="ARBA00022801"/>
    </source>
</evidence>
<dbReference type="PANTHER" id="PTHR42693">
    <property type="entry name" value="ARYLSULFATASE FAMILY MEMBER"/>
    <property type="match status" value="1"/>
</dbReference>
<accession>A0ABN7SNS0</accession>
<dbReference type="PANTHER" id="PTHR42693:SF53">
    <property type="entry name" value="ENDO-4-O-SULFATASE"/>
    <property type="match status" value="1"/>
</dbReference>
<keyword evidence="3" id="KW-0378">Hydrolase</keyword>
<proteinExistence type="inferred from homology"/>
<reference evidence="5 6" key="1">
    <citation type="submission" date="2021-04" db="EMBL/GenBank/DDBJ databases">
        <authorList>
            <person name="Bliznina A."/>
        </authorList>
    </citation>
    <scope>NUCLEOTIDE SEQUENCE [LARGE SCALE GENOMIC DNA]</scope>
</reference>
<dbReference type="InterPro" id="IPR000917">
    <property type="entry name" value="Sulfatase_N"/>
</dbReference>
<dbReference type="EMBL" id="OU015566">
    <property type="protein sequence ID" value="CAG5104968.1"/>
    <property type="molecule type" value="Genomic_DNA"/>
</dbReference>
<dbReference type="Proteomes" id="UP001158576">
    <property type="component" value="Chromosome 1"/>
</dbReference>
<dbReference type="Gene3D" id="3.40.720.10">
    <property type="entry name" value="Alkaline Phosphatase, subunit A"/>
    <property type="match status" value="1"/>
</dbReference>
<comment type="cofactor">
    <cofactor evidence="1">
        <name>Ca(2+)</name>
        <dbReference type="ChEBI" id="CHEBI:29108"/>
    </cofactor>
</comment>
<dbReference type="InterPro" id="IPR050738">
    <property type="entry name" value="Sulfatase"/>
</dbReference>
<sequence>MVMETDEIVGKILDKLEEHDIVNDTLVIFMCDNGPTVTGKKILSNWGHSQWRLDLPESTGGPARTVELKGYKNTMGEASHRTPFLWRYPKKFEPRTIYEPKVQVSTVDIYATLADLIDYDLGCNEAPDSRSLLSYLETGEASYEVKKKPILTHAYTPGVESDLKNAAIRKENMKYIPGSEELYNIEFDPEENHNVFHKSWNPENNEDRIKFIAYLDDYMKDWLNHIDAREEATKRGRDQENCYPQFERFNWL</sequence>
<dbReference type="InterPro" id="IPR017850">
    <property type="entry name" value="Alkaline_phosphatase_core_sf"/>
</dbReference>
<gene>
    <name evidence="5" type="ORF">OKIOD_LOCUS10481</name>
</gene>
<organism evidence="5 6">
    <name type="scientific">Oikopleura dioica</name>
    <name type="common">Tunicate</name>
    <dbReference type="NCBI Taxonomy" id="34765"/>
    <lineage>
        <taxon>Eukaryota</taxon>
        <taxon>Metazoa</taxon>
        <taxon>Chordata</taxon>
        <taxon>Tunicata</taxon>
        <taxon>Appendicularia</taxon>
        <taxon>Copelata</taxon>
        <taxon>Oikopleuridae</taxon>
        <taxon>Oikopleura</taxon>
    </lineage>
</organism>
<keyword evidence="6" id="KW-1185">Reference proteome</keyword>
<evidence type="ECO:0000313" key="5">
    <source>
        <dbReference type="EMBL" id="CAG5104968.1"/>
    </source>
</evidence>
<feature type="domain" description="Sulfatase N-terminal" evidence="4">
    <location>
        <begin position="2"/>
        <end position="118"/>
    </location>
</feature>
<protein>
    <submittedName>
        <fullName evidence="5">Oidioi.mRNA.OKI2018_I69.chr1.g1716.t1.cds</fullName>
    </submittedName>
</protein>